<reference evidence="6 7" key="1">
    <citation type="submission" date="2020-02" db="EMBL/GenBank/DDBJ databases">
        <title>Fructobacillus sp. isolated from paper mulberry of Taiwan.</title>
        <authorList>
            <person name="Lin S.-T."/>
        </authorList>
    </citation>
    <scope>NUCLEOTIDE SEQUENCE [LARGE SCALE GENOMIC DNA]</scope>
    <source>
        <strain evidence="6 7">M1-21</strain>
    </source>
</reference>
<keyword evidence="6" id="KW-0255">Endonuclease</keyword>
<proteinExistence type="inferred from homology"/>
<dbReference type="EMBL" id="JAAMFJ010000007">
    <property type="protein sequence ID" value="MBS9336814.1"/>
    <property type="molecule type" value="Genomic_DNA"/>
</dbReference>
<keyword evidence="2" id="KW-0680">Restriction system</keyword>
<keyword evidence="7" id="KW-1185">Reference proteome</keyword>
<dbReference type="GO" id="GO:0004519">
    <property type="term" value="F:endonuclease activity"/>
    <property type="evidence" value="ECO:0007669"/>
    <property type="project" value="UniProtKB-KW"/>
</dbReference>
<evidence type="ECO:0000256" key="4">
    <source>
        <dbReference type="SAM" id="Coils"/>
    </source>
</evidence>
<gene>
    <name evidence="6" type="ORF">G6R28_06170</name>
</gene>
<feature type="coiled-coil region" evidence="4">
    <location>
        <begin position="169"/>
        <end position="196"/>
    </location>
</feature>
<dbReference type="InterPro" id="IPR052021">
    <property type="entry name" value="Type-I_RS_S_subunit"/>
</dbReference>
<dbReference type="Proteomes" id="UP000735205">
    <property type="component" value="Unassembled WGS sequence"/>
</dbReference>
<dbReference type="SUPFAM" id="SSF116734">
    <property type="entry name" value="DNA methylase specificity domain"/>
    <property type="match status" value="2"/>
</dbReference>
<dbReference type="InterPro" id="IPR000055">
    <property type="entry name" value="Restrct_endonuc_typeI_TRD"/>
</dbReference>
<name>A0ABS5QUE3_9LACO</name>
<evidence type="ECO:0000313" key="6">
    <source>
        <dbReference type="EMBL" id="MBS9336814.1"/>
    </source>
</evidence>
<dbReference type="CDD" id="cd17255">
    <property type="entry name" value="RMtype1_S_Fco49512ORF2615P-TRD2-CR2_like"/>
    <property type="match status" value="1"/>
</dbReference>
<comment type="similarity">
    <text evidence="1">Belongs to the type-I restriction system S methylase family.</text>
</comment>
<organism evidence="6 7">
    <name type="scientific">Fructobacillus papyrifericola</name>
    <dbReference type="NCBI Taxonomy" id="2713172"/>
    <lineage>
        <taxon>Bacteria</taxon>
        <taxon>Bacillati</taxon>
        <taxon>Bacillota</taxon>
        <taxon>Bacilli</taxon>
        <taxon>Lactobacillales</taxon>
        <taxon>Lactobacillaceae</taxon>
        <taxon>Fructobacillus</taxon>
    </lineage>
</organism>
<evidence type="ECO:0000256" key="1">
    <source>
        <dbReference type="ARBA" id="ARBA00010923"/>
    </source>
</evidence>
<sequence>MDKSKQKKMVPAIRFSGFTDDWEQRKFEDILVPFSIKSKVENEYPVLSSTNGGMEFRSGRVSGASNKGYKIIGNGDLVLSPQNLWLGNININNIGKGLVSPSYKTFKFKNINPEFVAPQLKIGRKLKEYKDSSTQGASVVRRNLEMNYFYEITLLVPNIEEQNRIGELIKKLEIAITLHQRKLENLEALKKLLLQKMFPKNGQDKPDIRFNGFTDDWEQRKVSDIFQVTRGHVLSAKAVSPIKTDSNPYPVYSSQTKNNGLMGYYNEYLFNNAITWTTDGANAGTVNYRPGQFYSTNVNGVLLSNDGYVNKAVAESLDKVSYKFVSHVGNPKLMNNVMSEIIINIPSEIAEQARMSELLIDLDHSVTLHQRKLQKLDDVKRSLLQNMFV</sequence>
<keyword evidence="6" id="KW-0540">Nuclease</keyword>
<keyword evidence="6" id="KW-0378">Hydrolase</keyword>
<accession>A0ABS5QUE3</accession>
<keyword evidence="3" id="KW-0238">DNA-binding</keyword>
<keyword evidence="4" id="KW-0175">Coiled coil</keyword>
<comment type="caution">
    <text evidence="6">The sequence shown here is derived from an EMBL/GenBank/DDBJ whole genome shotgun (WGS) entry which is preliminary data.</text>
</comment>
<evidence type="ECO:0000259" key="5">
    <source>
        <dbReference type="Pfam" id="PF01420"/>
    </source>
</evidence>
<evidence type="ECO:0000256" key="3">
    <source>
        <dbReference type="ARBA" id="ARBA00023125"/>
    </source>
</evidence>
<dbReference type="PANTHER" id="PTHR30408">
    <property type="entry name" value="TYPE-1 RESTRICTION ENZYME ECOKI SPECIFICITY PROTEIN"/>
    <property type="match status" value="1"/>
</dbReference>
<dbReference type="Pfam" id="PF01420">
    <property type="entry name" value="Methylase_S"/>
    <property type="match status" value="2"/>
</dbReference>
<protein>
    <submittedName>
        <fullName evidence="6">Restriction endonuclease subunit S</fullName>
    </submittedName>
</protein>
<dbReference type="PANTHER" id="PTHR30408:SF12">
    <property type="entry name" value="TYPE I RESTRICTION ENZYME MJAVIII SPECIFICITY SUBUNIT"/>
    <property type="match status" value="1"/>
</dbReference>
<dbReference type="Gene3D" id="3.90.220.20">
    <property type="entry name" value="DNA methylase specificity domains"/>
    <property type="match status" value="2"/>
</dbReference>
<feature type="domain" description="Type I restriction modification DNA specificity" evidence="5">
    <location>
        <begin position="20"/>
        <end position="187"/>
    </location>
</feature>
<dbReference type="InterPro" id="IPR044946">
    <property type="entry name" value="Restrct_endonuc_typeI_TRD_sf"/>
</dbReference>
<evidence type="ECO:0000256" key="2">
    <source>
        <dbReference type="ARBA" id="ARBA00022747"/>
    </source>
</evidence>
<evidence type="ECO:0000313" key="7">
    <source>
        <dbReference type="Proteomes" id="UP000735205"/>
    </source>
</evidence>
<feature type="domain" description="Type I restriction modification DNA specificity" evidence="5">
    <location>
        <begin position="215"/>
        <end position="376"/>
    </location>
</feature>